<evidence type="ECO:0000313" key="8">
    <source>
        <dbReference type="Proteomes" id="UP000324800"/>
    </source>
</evidence>
<dbReference type="Proteomes" id="UP000324800">
    <property type="component" value="Unassembled WGS sequence"/>
</dbReference>
<dbReference type="OrthoDB" id="10252326at2759"/>
<gene>
    <name evidence="7" type="ORF">EZS28_000530</name>
</gene>
<evidence type="ECO:0000313" key="7">
    <source>
        <dbReference type="EMBL" id="KAA6403939.1"/>
    </source>
</evidence>
<dbReference type="Pfam" id="PF00185">
    <property type="entry name" value="OTCace"/>
    <property type="match status" value="1"/>
</dbReference>
<dbReference type="PANTHER" id="PTHR45753:SF3">
    <property type="entry name" value="ORNITHINE TRANSCARBAMYLASE, MITOCHONDRIAL"/>
    <property type="match status" value="1"/>
</dbReference>
<dbReference type="InterPro" id="IPR006131">
    <property type="entry name" value="Asp_carbamoyltransf_Asp/Orn-bd"/>
</dbReference>
<dbReference type="GO" id="GO:0019240">
    <property type="term" value="P:citrulline biosynthetic process"/>
    <property type="evidence" value="ECO:0007669"/>
    <property type="project" value="TreeGrafter"/>
</dbReference>
<feature type="domain" description="Aspartate/ornithine carbamoyltransferase Asp/Orn-binding" evidence="5">
    <location>
        <begin position="153"/>
        <end position="310"/>
    </location>
</feature>
<evidence type="ECO:0000256" key="1">
    <source>
        <dbReference type="ARBA" id="ARBA00007805"/>
    </source>
</evidence>
<sequence>MALNAVRHLLKISDLTKSEIQLIIDLAKDIKANPNKYSDRLKQKTLLMLFEKPSLRTRVSFETGMTQLGGHAIFYSTTDSPLGQKESYSDTAKVLSRMVNIVMARVKSRDQVRQLAANSTIPIINALDDYAHPCQMLADILTISEKIHIPLEQLKLAYCGDLNNNVTYDLMRLGSVIGFTVHAAGPTLEGYAPEESVLTECRELCKQSGGNVKIFSNVQEAVTDVDVVYVDSWMSYGIDKKDEEKRISIFKPFQVTEKVMSLAKPTAIFMNCLPAARGMEQTAEVIDGPQSIVFDQAENRLHAQKALLIFLLNAI</sequence>
<dbReference type="PRINTS" id="PR00102">
    <property type="entry name" value="OTCASE"/>
</dbReference>
<dbReference type="FunFam" id="3.40.50.1370:FF:000008">
    <property type="entry name" value="Ornithine carbamoyltransferase"/>
    <property type="match status" value="1"/>
</dbReference>
<dbReference type="EMBL" id="SNRW01000044">
    <property type="protein sequence ID" value="KAA6403939.1"/>
    <property type="molecule type" value="Genomic_DNA"/>
</dbReference>
<dbReference type="GO" id="GO:0016597">
    <property type="term" value="F:amino acid binding"/>
    <property type="evidence" value="ECO:0007669"/>
    <property type="project" value="InterPro"/>
</dbReference>
<dbReference type="EC" id="2.1.3.3" evidence="2"/>
<dbReference type="InterPro" id="IPR036901">
    <property type="entry name" value="Asp/Orn_carbamoylTrfase_sf"/>
</dbReference>
<organism evidence="7 8">
    <name type="scientific">Streblomastix strix</name>
    <dbReference type="NCBI Taxonomy" id="222440"/>
    <lineage>
        <taxon>Eukaryota</taxon>
        <taxon>Metamonada</taxon>
        <taxon>Preaxostyla</taxon>
        <taxon>Oxymonadida</taxon>
        <taxon>Streblomastigidae</taxon>
        <taxon>Streblomastix</taxon>
    </lineage>
</organism>
<dbReference type="GO" id="GO:0042450">
    <property type="term" value="P:L-arginine biosynthetic process via ornithine"/>
    <property type="evidence" value="ECO:0007669"/>
    <property type="project" value="TreeGrafter"/>
</dbReference>
<evidence type="ECO:0000259" key="5">
    <source>
        <dbReference type="Pfam" id="PF00185"/>
    </source>
</evidence>
<comment type="caution">
    <text evidence="7">The sequence shown here is derived from an EMBL/GenBank/DDBJ whole genome shotgun (WGS) entry which is preliminary data.</text>
</comment>
<dbReference type="NCBIfam" id="NF001986">
    <property type="entry name" value="PRK00779.1"/>
    <property type="match status" value="1"/>
</dbReference>
<dbReference type="PANTHER" id="PTHR45753">
    <property type="entry name" value="ORNITHINE CARBAMOYLTRANSFERASE, MITOCHONDRIAL"/>
    <property type="match status" value="1"/>
</dbReference>
<feature type="domain" description="Aspartate/ornithine carbamoyltransferase carbamoyl-P binding" evidence="6">
    <location>
        <begin position="7"/>
        <end position="145"/>
    </location>
</feature>
<evidence type="ECO:0000256" key="2">
    <source>
        <dbReference type="ARBA" id="ARBA00013007"/>
    </source>
</evidence>
<evidence type="ECO:0000256" key="4">
    <source>
        <dbReference type="RuleBase" id="RU003634"/>
    </source>
</evidence>
<proteinExistence type="inferred from homology"/>
<evidence type="ECO:0000256" key="3">
    <source>
        <dbReference type="ARBA" id="ARBA00022679"/>
    </source>
</evidence>
<dbReference type="InterPro" id="IPR002292">
    <property type="entry name" value="Orn/put_carbamltrans"/>
</dbReference>
<dbReference type="NCBIfam" id="TIGR00658">
    <property type="entry name" value="orni_carb_tr"/>
    <property type="match status" value="1"/>
</dbReference>
<dbReference type="AlphaFoldDB" id="A0A5J4XBQ6"/>
<name>A0A5J4XBQ6_9EUKA</name>
<dbReference type="SUPFAM" id="SSF53671">
    <property type="entry name" value="Aspartate/ornithine carbamoyltransferase"/>
    <property type="match status" value="1"/>
</dbReference>
<comment type="similarity">
    <text evidence="1">Belongs to the aspartate/ornithine carbamoyltransferase superfamily. OTCase family.</text>
</comment>
<dbReference type="PRINTS" id="PR00100">
    <property type="entry name" value="AOTCASE"/>
</dbReference>
<dbReference type="InterPro" id="IPR006130">
    <property type="entry name" value="Asp/Orn_carbamoylTrfase"/>
</dbReference>
<keyword evidence="3 4" id="KW-0808">Transferase</keyword>
<evidence type="ECO:0000259" key="6">
    <source>
        <dbReference type="Pfam" id="PF02729"/>
    </source>
</evidence>
<dbReference type="Pfam" id="PF02729">
    <property type="entry name" value="OTCace_N"/>
    <property type="match status" value="1"/>
</dbReference>
<reference evidence="7 8" key="1">
    <citation type="submission" date="2019-03" db="EMBL/GenBank/DDBJ databases">
        <title>Single cell metagenomics reveals metabolic interactions within the superorganism composed of flagellate Streblomastix strix and complex community of Bacteroidetes bacteria on its surface.</title>
        <authorList>
            <person name="Treitli S.C."/>
            <person name="Kolisko M."/>
            <person name="Husnik F."/>
            <person name="Keeling P."/>
            <person name="Hampl V."/>
        </authorList>
    </citation>
    <scope>NUCLEOTIDE SEQUENCE [LARGE SCALE GENOMIC DNA]</scope>
    <source>
        <strain evidence="7">ST1C</strain>
    </source>
</reference>
<protein>
    <recommendedName>
        <fullName evidence="2">ornithine carbamoyltransferase</fullName>
        <ecNumber evidence="2">2.1.3.3</ecNumber>
    </recommendedName>
</protein>
<dbReference type="InterPro" id="IPR006132">
    <property type="entry name" value="Asp/Orn_carbamoyltranf_P-bd"/>
</dbReference>
<dbReference type="Gene3D" id="3.40.50.1370">
    <property type="entry name" value="Aspartate/ornithine carbamoyltransferase"/>
    <property type="match status" value="2"/>
</dbReference>
<dbReference type="GO" id="GO:0004585">
    <property type="term" value="F:ornithine carbamoyltransferase activity"/>
    <property type="evidence" value="ECO:0007669"/>
    <property type="project" value="UniProtKB-EC"/>
</dbReference>
<accession>A0A5J4XBQ6</accession>